<evidence type="ECO:0000256" key="1">
    <source>
        <dbReference type="ARBA" id="ARBA00004123"/>
    </source>
</evidence>
<keyword evidence="3" id="KW-0238">DNA-binding</keyword>
<name>A0AAV3PRC5_LITER</name>
<dbReference type="GO" id="GO:0005634">
    <property type="term" value="C:nucleus"/>
    <property type="evidence" value="ECO:0007669"/>
    <property type="project" value="UniProtKB-SubCell"/>
</dbReference>
<dbReference type="Proteomes" id="UP001454036">
    <property type="component" value="Unassembled WGS sequence"/>
</dbReference>
<dbReference type="SUPFAM" id="SSF47459">
    <property type="entry name" value="HLH, helix-loop-helix DNA-binding domain"/>
    <property type="match status" value="1"/>
</dbReference>
<organism evidence="8 9">
    <name type="scientific">Lithospermum erythrorhizon</name>
    <name type="common">Purple gromwell</name>
    <name type="synonym">Lithospermum officinale var. erythrorhizon</name>
    <dbReference type="NCBI Taxonomy" id="34254"/>
    <lineage>
        <taxon>Eukaryota</taxon>
        <taxon>Viridiplantae</taxon>
        <taxon>Streptophyta</taxon>
        <taxon>Embryophyta</taxon>
        <taxon>Tracheophyta</taxon>
        <taxon>Spermatophyta</taxon>
        <taxon>Magnoliopsida</taxon>
        <taxon>eudicotyledons</taxon>
        <taxon>Gunneridae</taxon>
        <taxon>Pentapetalae</taxon>
        <taxon>asterids</taxon>
        <taxon>lamiids</taxon>
        <taxon>Boraginales</taxon>
        <taxon>Boraginaceae</taxon>
        <taxon>Boraginoideae</taxon>
        <taxon>Lithospermeae</taxon>
        <taxon>Lithospermum</taxon>
    </lineage>
</organism>
<feature type="compositionally biased region" description="Low complexity" evidence="6">
    <location>
        <begin position="76"/>
        <end position="85"/>
    </location>
</feature>
<keyword evidence="2" id="KW-0805">Transcription regulation</keyword>
<dbReference type="PANTHER" id="PTHR16223:SF249">
    <property type="entry name" value="TRANSCRIPTION FACTOR BHLH154"/>
    <property type="match status" value="1"/>
</dbReference>
<gene>
    <name evidence="8" type="ORF">LIER_12000</name>
</gene>
<evidence type="ECO:0000256" key="4">
    <source>
        <dbReference type="ARBA" id="ARBA00023163"/>
    </source>
</evidence>
<dbReference type="InterPro" id="IPR045843">
    <property type="entry name" value="IND-like"/>
</dbReference>
<dbReference type="CDD" id="cd11393">
    <property type="entry name" value="bHLH_AtbHLH_like"/>
    <property type="match status" value="1"/>
</dbReference>
<comment type="subcellular location">
    <subcellularLocation>
        <location evidence="1">Nucleus</location>
    </subcellularLocation>
</comment>
<keyword evidence="4" id="KW-0804">Transcription</keyword>
<accession>A0AAV3PRC5</accession>
<dbReference type="PANTHER" id="PTHR16223">
    <property type="entry name" value="TRANSCRIPTION FACTOR BHLH83-RELATED"/>
    <property type="match status" value="1"/>
</dbReference>
<dbReference type="InterPro" id="IPR045239">
    <property type="entry name" value="bHLH95_bHLH"/>
</dbReference>
<proteinExistence type="predicted"/>
<keyword evidence="9" id="KW-1185">Reference proteome</keyword>
<dbReference type="AlphaFoldDB" id="A0AAV3PRC5"/>
<dbReference type="GO" id="GO:0000981">
    <property type="term" value="F:DNA-binding transcription factor activity, RNA polymerase II-specific"/>
    <property type="evidence" value="ECO:0007669"/>
    <property type="project" value="TreeGrafter"/>
</dbReference>
<evidence type="ECO:0000313" key="8">
    <source>
        <dbReference type="EMBL" id="GAA0153863.1"/>
    </source>
</evidence>
<dbReference type="InterPro" id="IPR011598">
    <property type="entry name" value="bHLH_dom"/>
</dbReference>
<keyword evidence="5" id="KW-0539">Nucleus</keyword>
<comment type="caution">
    <text evidence="8">The sequence shown here is derived from an EMBL/GenBank/DDBJ whole genome shotgun (WGS) entry which is preliminary data.</text>
</comment>
<protein>
    <submittedName>
        <fullName evidence="8">Basic helix-loop-helix transcription factor</fullName>
    </submittedName>
</protein>
<feature type="region of interest" description="Disordered" evidence="6">
    <location>
        <begin position="76"/>
        <end position="105"/>
    </location>
</feature>
<dbReference type="GO" id="GO:0046983">
    <property type="term" value="F:protein dimerization activity"/>
    <property type="evidence" value="ECO:0007669"/>
    <property type="project" value="InterPro"/>
</dbReference>
<evidence type="ECO:0000256" key="2">
    <source>
        <dbReference type="ARBA" id="ARBA00023015"/>
    </source>
</evidence>
<feature type="domain" description="BHLH" evidence="7">
    <location>
        <begin position="118"/>
        <end position="167"/>
    </location>
</feature>
<dbReference type="GO" id="GO:0000978">
    <property type="term" value="F:RNA polymerase II cis-regulatory region sequence-specific DNA binding"/>
    <property type="evidence" value="ECO:0007669"/>
    <property type="project" value="TreeGrafter"/>
</dbReference>
<evidence type="ECO:0000313" key="9">
    <source>
        <dbReference type="Proteomes" id="UP001454036"/>
    </source>
</evidence>
<evidence type="ECO:0000259" key="7">
    <source>
        <dbReference type="PROSITE" id="PS50888"/>
    </source>
</evidence>
<evidence type="ECO:0000256" key="6">
    <source>
        <dbReference type="SAM" id="MobiDB-lite"/>
    </source>
</evidence>
<sequence length="241" mass="26396">MAGEDSLAEGSYSQLLFADDDVDCFSFSSHFSLDNTPNLQCFEDFSKGNDPKLIQNAPGNSSKTCSNSTHLQLSNENNISNNNVSKSKHKKINGPSKESRMDEKSGEIMKSMNKKAKIETSIPKGHSKVKKEKLGGRITALQQIVSPFGKADTATVLHEARGYIRFLHDQVQVLSSPYLQGLPPSGHLSEVEESVERKPKNDLRSRGLCVVPVELTSHVVTGKNGADLWSPAMVNHSSQNQ</sequence>
<evidence type="ECO:0000256" key="5">
    <source>
        <dbReference type="ARBA" id="ARBA00023242"/>
    </source>
</evidence>
<reference evidence="8 9" key="1">
    <citation type="submission" date="2024-01" db="EMBL/GenBank/DDBJ databases">
        <title>The complete chloroplast genome sequence of Lithospermum erythrorhizon: insights into the phylogenetic relationship among Boraginaceae species and the maternal lineages of purple gromwells.</title>
        <authorList>
            <person name="Okada T."/>
            <person name="Watanabe K."/>
        </authorList>
    </citation>
    <scope>NUCLEOTIDE SEQUENCE [LARGE SCALE GENOMIC DNA]</scope>
</reference>
<dbReference type="PROSITE" id="PS50888">
    <property type="entry name" value="BHLH"/>
    <property type="match status" value="1"/>
</dbReference>
<evidence type="ECO:0000256" key="3">
    <source>
        <dbReference type="ARBA" id="ARBA00023125"/>
    </source>
</evidence>
<dbReference type="InterPro" id="IPR036638">
    <property type="entry name" value="HLH_DNA-bd_sf"/>
</dbReference>
<dbReference type="EMBL" id="BAABME010002270">
    <property type="protein sequence ID" value="GAA0153863.1"/>
    <property type="molecule type" value="Genomic_DNA"/>
</dbReference>